<protein>
    <submittedName>
        <fullName evidence="1">Uncharacterized protein</fullName>
    </submittedName>
</protein>
<sequence>MAENRPAYDRIRKLYDYGQLPSEISKTSVSFSMGDTLVFCFVLEMNDSEMTKQKPGLRWQPLNSALDVFIIWTYNINSVELKIKNNRYKHRQKKELTTLYSL</sequence>
<gene>
    <name evidence="1" type="ORF">H171_0721</name>
</gene>
<name>A0A2M8Z1E3_9FIRM</name>
<dbReference type="EMBL" id="PGET01000001">
    <property type="protein sequence ID" value="PJJ27259.1"/>
    <property type="molecule type" value="Genomic_DNA"/>
</dbReference>
<evidence type="ECO:0000313" key="1">
    <source>
        <dbReference type="EMBL" id="PJJ27259.1"/>
    </source>
</evidence>
<proteinExistence type="predicted"/>
<reference evidence="1 2" key="1">
    <citation type="submission" date="2017-11" db="EMBL/GenBank/DDBJ databases">
        <title>Understudied soil microbes with underappreciated capabilities: Untangling the Clostridium saccharolyticum group.</title>
        <authorList>
            <person name="Leschine S."/>
        </authorList>
    </citation>
    <scope>NUCLEOTIDE SEQUENCE [LARGE SCALE GENOMIC DNA]</scope>
    <source>
        <strain evidence="1 2">18A</strain>
    </source>
</reference>
<dbReference type="AlphaFoldDB" id="A0A2M8Z1E3"/>
<dbReference type="RefSeq" id="WP_100303920.1">
    <property type="nucleotide sequence ID" value="NZ_PGET01000001.1"/>
</dbReference>
<evidence type="ECO:0000313" key="2">
    <source>
        <dbReference type="Proteomes" id="UP000231092"/>
    </source>
</evidence>
<comment type="caution">
    <text evidence="1">The sequence shown here is derived from an EMBL/GenBank/DDBJ whole genome shotgun (WGS) entry which is preliminary data.</text>
</comment>
<organism evidence="1 2">
    <name type="scientific">[Clostridium] celerecrescens 18A</name>
    <dbReference type="NCBI Taxonomy" id="1286362"/>
    <lineage>
        <taxon>Bacteria</taxon>
        <taxon>Bacillati</taxon>
        <taxon>Bacillota</taxon>
        <taxon>Clostridia</taxon>
        <taxon>Lachnospirales</taxon>
        <taxon>Lachnospiraceae</taxon>
        <taxon>Lacrimispora</taxon>
    </lineage>
</organism>
<dbReference type="Proteomes" id="UP000231092">
    <property type="component" value="Unassembled WGS sequence"/>
</dbReference>
<accession>A0A2M8Z1E3</accession>